<dbReference type="Proteomes" id="UP000719766">
    <property type="component" value="Unassembled WGS sequence"/>
</dbReference>
<dbReference type="OrthoDB" id="18412at2759"/>
<dbReference type="AlphaFoldDB" id="A0A9P7DAU0"/>
<accession>A0A9P7DAU0</accession>
<keyword evidence="7" id="KW-1185">Reference proteome</keyword>
<dbReference type="InterPro" id="IPR007529">
    <property type="entry name" value="Znf_HIT"/>
</dbReference>
<evidence type="ECO:0000256" key="2">
    <source>
        <dbReference type="ARBA" id="ARBA00022771"/>
    </source>
</evidence>
<evidence type="ECO:0000256" key="4">
    <source>
        <dbReference type="PROSITE-ProRule" id="PRU00134"/>
    </source>
</evidence>
<evidence type="ECO:0000313" key="7">
    <source>
        <dbReference type="Proteomes" id="UP000719766"/>
    </source>
</evidence>
<sequence length="201" mass="22485">MPPRSCHVCNENESKYTCSKCRATVYCSVACYKRHKGITKTHASTFPSFHLDPCSDRTLAVPPSSAEETVDDPKPLRPLTSLNWPYVPEESAYPDPLKRDDPRPLQVHQYEAIATSAAVRRVLELNPRLPELLTSIDKLRGADREDALHRALGVDTRQLKNDLLGPQELDEDTRTLRQLAEAVEAAVRGGKEGVLGLDWDE</sequence>
<evidence type="ECO:0000256" key="1">
    <source>
        <dbReference type="ARBA" id="ARBA00022723"/>
    </source>
</evidence>
<dbReference type="RefSeq" id="XP_041152840.1">
    <property type="nucleotide sequence ID" value="XM_041308199.1"/>
</dbReference>
<evidence type="ECO:0000256" key="3">
    <source>
        <dbReference type="ARBA" id="ARBA00022833"/>
    </source>
</evidence>
<dbReference type="InterPro" id="IPR002893">
    <property type="entry name" value="Znf_MYND"/>
</dbReference>
<dbReference type="PROSITE" id="PS50865">
    <property type="entry name" value="ZF_MYND_2"/>
    <property type="match status" value="1"/>
</dbReference>
<gene>
    <name evidence="6" type="ORF">HD556DRAFT_1458820</name>
</gene>
<organism evidence="6 7">
    <name type="scientific">Suillus plorans</name>
    <dbReference type="NCBI Taxonomy" id="116603"/>
    <lineage>
        <taxon>Eukaryota</taxon>
        <taxon>Fungi</taxon>
        <taxon>Dikarya</taxon>
        <taxon>Basidiomycota</taxon>
        <taxon>Agaricomycotina</taxon>
        <taxon>Agaricomycetes</taxon>
        <taxon>Agaricomycetidae</taxon>
        <taxon>Boletales</taxon>
        <taxon>Suillineae</taxon>
        <taxon>Suillaceae</taxon>
        <taxon>Suillus</taxon>
    </lineage>
</organism>
<keyword evidence="3" id="KW-0862">Zinc</keyword>
<feature type="domain" description="MYND-type" evidence="5">
    <location>
        <begin position="6"/>
        <end position="54"/>
    </location>
</feature>
<evidence type="ECO:0000313" key="6">
    <source>
        <dbReference type="EMBL" id="KAG1785357.1"/>
    </source>
</evidence>
<keyword evidence="2 4" id="KW-0863">Zinc-finger</keyword>
<dbReference type="Pfam" id="PF04438">
    <property type="entry name" value="zf-HIT"/>
    <property type="match status" value="1"/>
</dbReference>
<comment type="caution">
    <text evidence="6">The sequence shown here is derived from an EMBL/GenBank/DDBJ whole genome shotgun (WGS) entry which is preliminary data.</text>
</comment>
<dbReference type="GeneID" id="64601963"/>
<name>A0A9P7DAU0_9AGAM</name>
<keyword evidence="1" id="KW-0479">Metal-binding</keyword>
<dbReference type="GO" id="GO:0008270">
    <property type="term" value="F:zinc ion binding"/>
    <property type="evidence" value="ECO:0007669"/>
    <property type="project" value="UniProtKB-KW"/>
</dbReference>
<dbReference type="EMBL" id="JABBWE010000112">
    <property type="protein sequence ID" value="KAG1785357.1"/>
    <property type="molecule type" value="Genomic_DNA"/>
</dbReference>
<protein>
    <recommendedName>
        <fullName evidence="5">MYND-type domain-containing protein</fullName>
    </recommendedName>
</protein>
<evidence type="ECO:0000259" key="5">
    <source>
        <dbReference type="PROSITE" id="PS50865"/>
    </source>
</evidence>
<dbReference type="CDD" id="cd23024">
    <property type="entry name" value="zf-HIT_ZNHIT2-3"/>
    <property type="match status" value="1"/>
</dbReference>
<proteinExistence type="predicted"/>
<dbReference type="Gene3D" id="3.30.60.190">
    <property type="match status" value="1"/>
</dbReference>
<reference evidence="6" key="1">
    <citation type="journal article" date="2020" name="New Phytol.">
        <title>Comparative genomics reveals dynamic genome evolution in host specialist ectomycorrhizal fungi.</title>
        <authorList>
            <person name="Lofgren L.A."/>
            <person name="Nguyen N.H."/>
            <person name="Vilgalys R."/>
            <person name="Ruytinx J."/>
            <person name="Liao H.L."/>
            <person name="Branco S."/>
            <person name="Kuo A."/>
            <person name="LaButti K."/>
            <person name="Lipzen A."/>
            <person name="Andreopoulos W."/>
            <person name="Pangilinan J."/>
            <person name="Riley R."/>
            <person name="Hundley H."/>
            <person name="Na H."/>
            <person name="Barry K."/>
            <person name="Grigoriev I.V."/>
            <person name="Stajich J.E."/>
            <person name="Kennedy P.G."/>
        </authorList>
    </citation>
    <scope>NUCLEOTIDE SEQUENCE</scope>
    <source>
        <strain evidence="6">S12</strain>
    </source>
</reference>
<dbReference type="SUPFAM" id="SSF144232">
    <property type="entry name" value="HIT/MYND zinc finger-like"/>
    <property type="match status" value="1"/>
</dbReference>